<evidence type="ECO:0000259" key="1">
    <source>
        <dbReference type="PROSITE" id="PS50206"/>
    </source>
</evidence>
<dbReference type="CDD" id="cd00158">
    <property type="entry name" value="RHOD"/>
    <property type="match status" value="1"/>
</dbReference>
<reference evidence="2 3" key="1">
    <citation type="submission" date="2015-10" db="EMBL/GenBank/DDBJ databases">
        <authorList>
            <person name="Gilbert D.G."/>
        </authorList>
    </citation>
    <scope>NUCLEOTIDE SEQUENCE [LARGE SCALE GENOMIC DNA]</scope>
    <source>
        <strain evidence="2 3">NRRL B-16712</strain>
    </source>
</reference>
<dbReference type="EMBL" id="LLZH01000303">
    <property type="protein sequence ID" value="KUL26913.1"/>
    <property type="molecule type" value="Genomic_DNA"/>
</dbReference>
<evidence type="ECO:0000313" key="3">
    <source>
        <dbReference type="Proteomes" id="UP000053244"/>
    </source>
</evidence>
<keyword evidence="2" id="KW-0808">Transferase</keyword>
<dbReference type="Pfam" id="PF00581">
    <property type="entry name" value="Rhodanese"/>
    <property type="match status" value="1"/>
</dbReference>
<dbReference type="GO" id="GO:0016740">
    <property type="term" value="F:transferase activity"/>
    <property type="evidence" value="ECO:0007669"/>
    <property type="project" value="UniProtKB-KW"/>
</dbReference>
<dbReference type="InterPro" id="IPR036873">
    <property type="entry name" value="Rhodanese-like_dom_sf"/>
</dbReference>
<gene>
    <name evidence="2" type="ORF">ADL15_36875</name>
</gene>
<accession>A0A101JHL4</accession>
<feature type="domain" description="Rhodanese" evidence="1">
    <location>
        <begin position="13"/>
        <end position="100"/>
    </location>
</feature>
<dbReference type="InterPro" id="IPR050229">
    <property type="entry name" value="GlpE_sulfurtransferase"/>
</dbReference>
<dbReference type="PROSITE" id="PS50206">
    <property type="entry name" value="RHODANESE_3"/>
    <property type="match status" value="1"/>
</dbReference>
<dbReference type="RefSeq" id="WP_067701323.1">
    <property type="nucleotide sequence ID" value="NZ_LLZH01000303.1"/>
</dbReference>
<dbReference type="AlphaFoldDB" id="A0A101JHL4"/>
<protein>
    <submittedName>
        <fullName evidence="2">Sulfurtransferase</fullName>
    </submittedName>
</protein>
<dbReference type="SUPFAM" id="SSF52821">
    <property type="entry name" value="Rhodanese/Cell cycle control phosphatase"/>
    <property type="match status" value="1"/>
</dbReference>
<name>A0A101JHL4_9ACTN</name>
<dbReference type="InterPro" id="IPR001763">
    <property type="entry name" value="Rhodanese-like_dom"/>
</dbReference>
<proteinExistence type="predicted"/>
<dbReference type="PANTHER" id="PTHR43031">
    <property type="entry name" value="FAD-DEPENDENT OXIDOREDUCTASE"/>
    <property type="match status" value="1"/>
</dbReference>
<dbReference type="PANTHER" id="PTHR43031:SF1">
    <property type="entry name" value="PYRIDINE NUCLEOTIDE-DISULPHIDE OXIDOREDUCTASE"/>
    <property type="match status" value="1"/>
</dbReference>
<keyword evidence="3" id="KW-1185">Reference proteome</keyword>
<evidence type="ECO:0000313" key="2">
    <source>
        <dbReference type="EMBL" id="KUL26913.1"/>
    </source>
</evidence>
<dbReference type="Gene3D" id="3.40.250.10">
    <property type="entry name" value="Rhodanese-like domain"/>
    <property type="match status" value="1"/>
</dbReference>
<dbReference type="SMART" id="SM00450">
    <property type="entry name" value="RHOD"/>
    <property type="match status" value="1"/>
</dbReference>
<comment type="caution">
    <text evidence="2">The sequence shown here is derived from an EMBL/GenBank/DDBJ whole genome shotgun (WGS) entry which is preliminary data.</text>
</comment>
<sequence>MREIDQRTFAAAHRDGAVVIDVREPSEYVEGHVPGARLMPLGQLSSHVSDLPRNVPVYVVCASGNRSLAAAGFLATAGVDAWSVAGGTGAWTRSGHPVTRGMHAAA</sequence>
<dbReference type="OrthoDB" id="9802028at2"/>
<organism evidence="2 3">
    <name type="scientific">Actinoplanes awajinensis subsp. mycoplanecinus</name>
    <dbReference type="NCBI Taxonomy" id="135947"/>
    <lineage>
        <taxon>Bacteria</taxon>
        <taxon>Bacillati</taxon>
        <taxon>Actinomycetota</taxon>
        <taxon>Actinomycetes</taxon>
        <taxon>Micromonosporales</taxon>
        <taxon>Micromonosporaceae</taxon>
        <taxon>Actinoplanes</taxon>
    </lineage>
</organism>
<dbReference type="Proteomes" id="UP000053244">
    <property type="component" value="Unassembled WGS sequence"/>
</dbReference>